<proteinExistence type="inferred from homology"/>
<evidence type="ECO:0000256" key="2">
    <source>
        <dbReference type="ARBA" id="ARBA00006722"/>
    </source>
</evidence>
<dbReference type="InterPro" id="IPR022618">
    <property type="entry name" value="Defensin-like_20-28"/>
</dbReference>
<evidence type="ECO:0000313" key="10">
    <source>
        <dbReference type="Proteomes" id="UP001497457"/>
    </source>
</evidence>
<dbReference type="Pfam" id="PF10868">
    <property type="entry name" value="Defensin_like"/>
    <property type="match status" value="1"/>
</dbReference>
<dbReference type="GO" id="GO:0005576">
    <property type="term" value="C:extracellular region"/>
    <property type="evidence" value="ECO:0007669"/>
    <property type="project" value="UniProtKB-SubCell"/>
</dbReference>
<feature type="signal peptide" evidence="8">
    <location>
        <begin position="1"/>
        <end position="20"/>
    </location>
</feature>
<keyword evidence="10" id="KW-1185">Reference proteome</keyword>
<comment type="similarity">
    <text evidence="2">Belongs to the DEFL family.</text>
</comment>
<evidence type="ECO:0000256" key="5">
    <source>
        <dbReference type="ARBA" id="ARBA00022577"/>
    </source>
</evidence>
<dbReference type="GO" id="GO:0050832">
    <property type="term" value="P:defense response to fungus"/>
    <property type="evidence" value="ECO:0007669"/>
    <property type="project" value="UniProtKB-KW"/>
</dbReference>
<sequence length="85" mass="9123">MARAGAAVVLVVLAFLVASAGNSTTNVPTVSSSGPMCCNEHRPWGDNQMGCSPDQNGDCDSWCQTWCRGGECKFRHGHNQCHCYC</sequence>
<gene>
    <name evidence="9" type="ORF">URODEC1_LOCUS92988</name>
</gene>
<reference evidence="9" key="1">
    <citation type="submission" date="2024-10" db="EMBL/GenBank/DDBJ databases">
        <authorList>
            <person name="Ryan C."/>
        </authorList>
    </citation>
    <scope>NUCLEOTIDE SEQUENCE [LARGE SCALE GENOMIC DNA]</scope>
</reference>
<keyword evidence="6 8" id="KW-0732">Signal</keyword>
<accession>A0ABC9E8J8</accession>
<keyword evidence="7" id="KW-0611">Plant defense</keyword>
<organism evidence="9 10">
    <name type="scientific">Urochloa decumbens</name>
    <dbReference type="NCBI Taxonomy" id="240449"/>
    <lineage>
        <taxon>Eukaryota</taxon>
        <taxon>Viridiplantae</taxon>
        <taxon>Streptophyta</taxon>
        <taxon>Embryophyta</taxon>
        <taxon>Tracheophyta</taxon>
        <taxon>Spermatophyta</taxon>
        <taxon>Magnoliopsida</taxon>
        <taxon>Liliopsida</taxon>
        <taxon>Poales</taxon>
        <taxon>Poaceae</taxon>
        <taxon>PACMAD clade</taxon>
        <taxon>Panicoideae</taxon>
        <taxon>Panicodae</taxon>
        <taxon>Paniceae</taxon>
        <taxon>Melinidinae</taxon>
        <taxon>Urochloa</taxon>
    </lineage>
</organism>
<evidence type="ECO:0000256" key="4">
    <source>
        <dbReference type="ARBA" id="ARBA00022529"/>
    </source>
</evidence>
<name>A0ABC9E8J8_9POAL</name>
<evidence type="ECO:0000256" key="6">
    <source>
        <dbReference type="ARBA" id="ARBA00022729"/>
    </source>
</evidence>
<evidence type="ECO:0000313" key="9">
    <source>
        <dbReference type="EMBL" id="CAL5052982.1"/>
    </source>
</evidence>
<dbReference type="PANTHER" id="PTHR34453">
    <property type="entry name" value="DEFENSIN-LIKE (DEFL) FAMILY PROTEIN-RELATED"/>
    <property type="match status" value="1"/>
</dbReference>
<dbReference type="PANTHER" id="PTHR34453:SF3">
    <property type="entry name" value="DEFENSIN-LIKE (DEFL) FAMILY PROTEIN-RELATED"/>
    <property type="match status" value="1"/>
</dbReference>
<protein>
    <submittedName>
        <fullName evidence="9">Uncharacterized protein</fullName>
    </submittedName>
</protein>
<dbReference type="GO" id="GO:0031640">
    <property type="term" value="P:killing of cells of another organism"/>
    <property type="evidence" value="ECO:0007669"/>
    <property type="project" value="UniProtKB-KW"/>
</dbReference>
<evidence type="ECO:0000256" key="1">
    <source>
        <dbReference type="ARBA" id="ARBA00004613"/>
    </source>
</evidence>
<dbReference type="Proteomes" id="UP001497457">
    <property type="component" value="Chromosome 36b"/>
</dbReference>
<dbReference type="AlphaFoldDB" id="A0ABC9E8J8"/>
<evidence type="ECO:0000256" key="8">
    <source>
        <dbReference type="SAM" id="SignalP"/>
    </source>
</evidence>
<evidence type="ECO:0000256" key="7">
    <source>
        <dbReference type="ARBA" id="ARBA00022821"/>
    </source>
</evidence>
<keyword evidence="4" id="KW-0929">Antimicrobial</keyword>
<comment type="subcellular location">
    <subcellularLocation>
        <location evidence="1">Secreted</location>
    </subcellularLocation>
</comment>
<dbReference type="EMBL" id="OZ075146">
    <property type="protein sequence ID" value="CAL5052982.1"/>
    <property type="molecule type" value="Genomic_DNA"/>
</dbReference>
<feature type="chain" id="PRO_5044808808" evidence="8">
    <location>
        <begin position="21"/>
        <end position="85"/>
    </location>
</feature>
<keyword evidence="3" id="KW-0964">Secreted</keyword>
<evidence type="ECO:0000256" key="3">
    <source>
        <dbReference type="ARBA" id="ARBA00022525"/>
    </source>
</evidence>
<keyword evidence="5" id="KW-0295">Fungicide</keyword>